<feature type="transmembrane region" description="Helical" evidence="1">
    <location>
        <begin position="7"/>
        <end position="25"/>
    </location>
</feature>
<gene>
    <name evidence="2" type="ORF">SAMN05192533_101414</name>
</gene>
<keyword evidence="1" id="KW-1133">Transmembrane helix</keyword>
<keyword evidence="1" id="KW-0812">Transmembrane</keyword>
<sequence>MQKIVSILLFSIFLGGTIAVFSIVYNDFDHPISFTIVIAYVIYLLLYSAFLLIVGFKNLVKLRWRELRKRIVTLFIWSIALSAAQFMLSPIFKNSVQTIYDWGIPLGIAFGITFSDLLFTAIKKDRE</sequence>
<dbReference type="RefSeq" id="WP_090740657.1">
    <property type="nucleotide sequence ID" value="NZ_FOBW01000001.1"/>
</dbReference>
<feature type="transmembrane region" description="Helical" evidence="1">
    <location>
        <begin position="37"/>
        <end position="59"/>
    </location>
</feature>
<evidence type="ECO:0000313" key="3">
    <source>
        <dbReference type="Proteomes" id="UP000198553"/>
    </source>
</evidence>
<dbReference type="Proteomes" id="UP000198553">
    <property type="component" value="Unassembled WGS sequence"/>
</dbReference>
<accession>A0A1H7WGR5</accession>
<keyword evidence="3" id="KW-1185">Reference proteome</keyword>
<keyword evidence="1" id="KW-0472">Membrane</keyword>
<reference evidence="3" key="1">
    <citation type="submission" date="2016-10" db="EMBL/GenBank/DDBJ databases">
        <authorList>
            <person name="Varghese N."/>
            <person name="Submissions S."/>
        </authorList>
    </citation>
    <scope>NUCLEOTIDE SEQUENCE [LARGE SCALE GENOMIC DNA]</scope>
    <source>
        <strain evidence="3">B48,IBRC-M 10115,DSM 25386,CECT 8001</strain>
    </source>
</reference>
<dbReference type="EMBL" id="FOBW01000001">
    <property type="protein sequence ID" value="SEM20670.1"/>
    <property type="molecule type" value="Genomic_DNA"/>
</dbReference>
<dbReference type="AlphaFoldDB" id="A0A1H7WGR5"/>
<organism evidence="2 3">
    <name type="scientific">Mesobacillus persicus</name>
    <dbReference type="NCBI Taxonomy" id="930146"/>
    <lineage>
        <taxon>Bacteria</taxon>
        <taxon>Bacillati</taxon>
        <taxon>Bacillota</taxon>
        <taxon>Bacilli</taxon>
        <taxon>Bacillales</taxon>
        <taxon>Bacillaceae</taxon>
        <taxon>Mesobacillus</taxon>
    </lineage>
</organism>
<proteinExistence type="predicted"/>
<evidence type="ECO:0000313" key="2">
    <source>
        <dbReference type="EMBL" id="SEM20670.1"/>
    </source>
</evidence>
<name>A0A1H7WGR5_9BACI</name>
<protein>
    <submittedName>
        <fullName evidence="2">Uncharacterized protein</fullName>
    </submittedName>
</protein>
<feature type="transmembrane region" description="Helical" evidence="1">
    <location>
        <begin position="71"/>
        <end position="92"/>
    </location>
</feature>
<evidence type="ECO:0000256" key="1">
    <source>
        <dbReference type="SAM" id="Phobius"/>
    </source>
</evidence>
<feature type="transmembrane region" description="Helical" evidence="1">
    <location>
        <begin position="104"/>
        <end position="122"/>
    </location>
</feature>
<dbReference type="OrthoDB" id="1926101at2"/>